<comment type="caution">
    <text evidence="2">The sequence shown here is derived from an EMBL/GenBank/DDBJ whole genome shotgun (WGS) entry which is preliminary data.</text>
</comment>
<dbReference type="Gene3D" id="3.90.1580.10">
    <property type="entry name" value="paralog of FGE (formylglycine-generating enzyme)"/>
    <property type="match status" value="1"/>
</dbReference>
<protein>
    <recommendedName>
        <fullName evidence="1">Sulfatase-modifying factor enzyme-like domain-containing protein</fullName>
    </recommendedName>
</protein>
<dbReference type="EMBL" id="LAZR01032521">
    <property type="protein sequence ID" value="KKL50657.1"/>
    <property type="molecule type" value="Genomic_DNA"/>
</dbReference>
<dbReference type="SUPFAM" id="SSF56436">
    <property type="entry name" value="C-type lectin-like"/>
    <property type="match status" value="1"/>
</dbReference>
<organism evidence="2">
    <name type="scientific">marine sediment metagenome</name>
    <dbReference type="NCBI Taxonomy" id="412755"/>
    <lineage>
        <taxon>unclassified sequences</taxon>
        <taxon>metagenomes</taxon>
        <taxon>ecological metagenomes</taxon>
    </lineage>
</organism>
<dbReference type="PANTHER" id="PTHR23150">
    <property type="entry name" value="SULFATASE MODIFYING FACTOR 1, 2"/>
    <property type="match status" value="1"/>
</dbReference>
<dbReference type="InterPro" id="IPR016187">
    <property type="entry name" value="CTDL_fold"/>
</dbReference>
<gene>
    <name evidence="2" type="ORF">LCGC14_2303320</name>
</gene>
<sequence length="275" mass="30322">MRTIPCVIWLSAIVALSAAPSGGAELKPVSLDLGGGVKMALAPIPAGEFMMGSPEREKEGQPAERPVHKVRISKPFHMGVHEVTNAQYRRFRAGHHSQYLDGDDQPALWVSWHDADAFCQWLSAKTGRTVRLATEAQWEYACRAGTDTRFYTGDKARLKDSGDLVKAGWYGGNARGQSKPVGKKAPNAFGLYDMHGNVWEFCSDHFRLNAYAKMKTPVDPQGPADGWYTNRVMRGGAFDVPARDCRSGRRGLMRDAYARTGFGMRVVIESVADTE</sequence>
<dbReference type="InterPro" id="IPR042095">
    <property type="entry name" value="SUMF_sf"/>
</dbReference>
<feature type="domain" description="Sulfatase-modifying factor enzyme-like" evidence="1">
    <location>
        <begin position="43"/>
        <end position="267"/>
    </location>
</feature>
<accession>A0A0F9FHQ7</accession>
<dbReference type="AlphaFoldDB" id="A0A0F9FHQ7"/>
<dbReference type="InterPro" id="IPR005532">
    <property type="entry name" value="SUMF_dom"/>
</dbReference>
<name>A0A0F9FHQ7_9ZZZZ</name>
<evidence type="ECO:0000313" key="2">
    <source>
        <dbReference type="EMBL" id="KKL50657.1"/>
    </source>
</evidence>
<proteinExistence type="predicted"/>
<dbReference type="GO" id="GO:0120147">
    <property type="term" value="F:formylglycine-generating oxidase activity"/>
    <property type="evidence" value="ECO:0007669"/>
    <property type="project" value="TreeGrafter"/>
</dbReference>
<dbReference type="Pfam" id="PF03781">
    <property type="entry name" value="FGE-sulfatase"/>
    <property type="match status" value="1"/>
</dbReference>
<evidence type="ECO:0000259" key="1">
    <source>
        <dbReference type="Pfam" id="PF03781"/>
    </source>
</evidence>
<reference evidence="2" key="1">
    <citation type="journal article" date="2015" name="Nature">
        <title>Complex archaea that bridge the gap between prokaryotes and eukaryotes.</title>
        <authorList>
            <person name="Spang A."/>
            <person name="Saw J.H."/>
            <person name="Jorgensen S.L."/>
            <person name="Zaremba-Niedzwiedzka K."/>
            <person name="Martijn J."/>
            <person name="Lind A.E."/>
            <person name="van Eijk R."/>
            <person name="Schleper C."/>
            <person name="Guy L."/>
            <person name="Ettema T.J."/>
        </authorList>
    </citation>
    <scope>NUCLEOTIDE SEQUENCE</scope>
</reference>
<dbReference type="InterPro" id="IPR051043">
    <property type="entry name" value="Sulfatase_Mod_Factor_Kinase"/>
</dbReference>
<dbReference type="PANTHER" id="PTHR23150:SF19">
    <property type="entry name" value="FORMYLGLYCINE-GENERATING ENZYME"/>
    <property type="match status" value="1"/>
</dbReference>